<sequence>MLKSLLILLLLSPLFCFAQLKITGKVINLNDKKPIADASVFLNNASVGNKTAADGSFVLNNVRPGQYDLIVSVVGYQTYSQTVTLVNNNLVLPEIGLLPKTIELNEVKIKPDQNWGKYYDLFKRQFLGTSANAAQCKILNPDLLDLEYDAKTHTLEASSYDFLEIENKALGYKIKYKLNQFTYNNYKGFLYYDGISVFEDLAGSSSKIRKWKKKRQTAYLGSPMHFLRSIITNQLLQAGFEIFRLIRKPNPEYKGGPFDDKNKYLQTLIKQPLDVNAFAKRTDQPGLFALGFNDCLYVMYNKKANNNPDIYRSLDMDKADFATSIATLDEHEAYAFFDNNGIVHNPRSIVFEGDWTSYRFAEMLPVDYEPPTPAK</sequence>
<evidence type="ECO:0000313" key="2">
    <source>
        <dbReference type="EMBL" id="MBB6129684.1"/>
    </source>
</evidence>
<dbReference type="Proteomes" id="UP000548326">
    <property type="component" value="Unassembled WGS sequence"/>
</dbReference>
<dbReference type="Pfam" id="PF13715">
    <property type="entry name" value="CarbopepD_reg_2"/>
    <property type="match status" value="1"/>
</dbReference>
<dbReference type="AlphaFoldDB" id="A0A841JGM6"/>
<evidence type="ECO:0000256" key="1">
    <source>
        <dbReference type="SAM" id="SignalP"/>
    </source>
</evidence>
<organism evidence="2 3">
    <name type="scientific">Mucilaginibacter lappiensis</name>
    <dbReference type="NCBI Taxonomy" id="354630"/>
    <lineage>
        <taxon>Bacteria</taxon>
        <taxon>Pseudomonadati</taxon>
        <taxon>Bacteroidota</taxon>
        <taxon>Sphingobacteriia</taxon>
        <taxon>Sphingobacteriales</taxon>
        <taxon>Sphingobacteriaceae</taxon>
        <taxon>Mucilaginibacter</taxon>
    </lineage>
</organism>
<feature type="signal peptide" evidence="1">
    <location>
        <begin position="1"/>
        <end position="18"/>
    </location>
</feature>
<gene>
    <name evidence="2" type="ORF">HDF22_003815</name>
</gene>
<dbReference type="RefSeq" id="WP_183588692.1">
    <property type="nucleotide sequence ID" value="NZ_JACHCA010000010.1"/>
</dbReference>
<evidence type="ECO:0000313" key="3">
    <source>
        <dbReference type="Proteomes" id="UP000548326"/>
    </source>
</evidence>
<evidence type="ECO:0008006" key="4">
    <source>
        <dbReference type="Google" id="ProtNLM"/>
    </source>
</evidence>
<name>A0A841JGM6_9SPHI</name>
<dbReference type="SUPFAM" id="SSF49464">
    <property type="entry name" value="Carboxypeptidase regulatory domain-like"/>
    <property type="match status" value="1"/>
</dbReference>
<accession>A0A841JGM6</accession>
<comment type="caution">
    <text evidence="2">The sequence shown here is derived from an EMBL/GenBank/DDBJ whole genome shotgun (WGS) entry which is preliminary data.</text>
</comment>
<feature type="chain" id="PRO_5032698542" description="CarboxypepD_reg-like domain-containing protein" evidence="1">
    <location>
        <begin position="19"/>
        <end position="375"/>
    </location>
</feature>
<reference evidence="2 3" key="1">
    <citation type="submission" date="2020-08" db="EMBL/GenBank/DDBJ databases">
        <title>Genomic Encyclopedia of Type Strains, Phase IV (KMG-V): Genome sequencing to study the core and pangenomes of soil and plant-associated prokaryotes.</title>
        <authorList>
            <person name="Whitman W."/>
        </authorList>
    </citation>
    <scope>NUCLEOTIDE SEQUENCE [LARGE SCALE GENOMIC DNA]</scope>
    <source>
        <strain evidence="2 3">MP601</strain>
    </source>
</reference>
<protein>
    <recommendedName>
        <fullName evidence="4">CarboxypepD_reg-like domain-containing protein</fullName>
    </recommendedName>
</protein>
<proteinExistence type="predicted"/>
<dbReference type="EMBL" id="JACHCA010000010">
    <property type="protein sequence ID" value="MBB6129684.1"/>
    <property type="molecule type" value="Genomic_DNA"/>
</dbReference>
<dbReference type="InterPro" id="IPR008969">
    <property type="entry name" value="CarboxyPept-like_regulatory"/>
</dbReference>
<dbReference type="Gene3D" id="2.60.40.1120">
    <property type="entry name" value="Carboxypeptidase-like, regulatory domain"/>
    <property type="match status" value="1"/>
</dbReference>
<keyword evidence="1" id="KW-0732">Signal</keyword>